<reference evidence="1" key="1">
    <citation type="submission" date="2000-09" db="EMBL/GenBank/DDBJ databases">
        <authorList>
            <person name="El-Sayed N.M."/>
            <person name="Khalak H."/>
            <person name="Adams M.D."/>
        </authorList>
    </citation>
    <scope>NUCLEOTIDE SEQUENCE</scope>
    <source>
        <strain evidence="1">GUTat10.1</strain>
    </source>
</reference>
<dbReference type="PaxDb" id="5691-AAZ10916"/>
<proteinExistence type="predicted"/>
<name>Q584A2_TRYB2</name>
<organism evidence="1 3">
    <name type="scientific">Trypanosoma brucei brucei (strain 927/4 GUTat10.1)</name>
    <dbReference type="NCBI Taxonomy" id="185431"/>
    <lineage>
        <taxon>Eukaryota</taxon>
        <taxon>Discoba</taxon>
        <taxon>Euglenozoa</taxon>
        <taxon>Kinetoplastea</taxon>
        <taxon>Metakinetoplastina</taxon>
        <taxon>Trypanosomatida</taxon>
        <taxon>Trypanosomatidae</taxon>
        <taxon>Trypanosoma</taxon>
    </lineage>
</organism>
<dbReference type="AlphaFoldDB" id="Q584A2"/>
<dbReference type="VEuPathDB" id="TriTrypDB:Tb927.4.3250"/>
<reference evidence="2" key="2">
    <citation type="journal article" date="2005" name="Science">
        <title>Comparative genomics of trypanosomatid parasitic protozoa.</title>
        <authorList>
            <person name="El-Sayed N.M."/>
            <person name="Myler P.J."/>
            <person name="Blandin G."/>
            <person name="Berriman M."/>
            <person name="Crabtree J."/>
            <person name="Aggarwal G."/>
            <person name="Caler E."/>
            <person name="Renauld H."/>
            <person name="Worthey E.A."/>
            <person name="Hertz-Fowler C."/>
            <person name="Ghedin E."/>
            <person name="Peacock C."/>
            <person name="Bartholomeu D.C."/>
            <person name="Haas B.J."/>
            <person name="Tran A.N."/>
            <person name="Wortman J.R."/>
            <person name="Alsmark U.C."/>
            <person name="Angiuoli S."/>
            <person name="Anupama A."/>
            <person name="Badger J."/>
            <person name="Bringaud F."/>
            <person name="Cadag E."/>
            <person name="Carlton J.M."/>
            <person name="Cerqueira G.C."/>
            <person name="Creasy T."/>
            <person name="Delcher A.L."/>
            <person name="Djikeng A."/>
            <person name="Embley T.M."/>
            <person name="Hauser C."/>
            <person name="Ivens A.C."/>
            <person name="Kummerfeld S.K."/>
            <person name="Pereira-Leal J.B."/>
            <person name="Nilsson D."/>
            <person name="Peterson J."/>
            <person name="Salzberg S.L."/>
            <person name="Shallom J."/>
            <person name="Silva J.C."/>
            <person name="Sundaram J."/>
            <person name="Westenberger S."/>
            <person name="White O."/>
            <person name="Melville S.E."/>
            <person name="Donelson J.E."/>
            <person name="Andersson B."/>
            <person name="Stuart K.D."/>
            <person name="Hall N."/>
        </authorList>
    </citation>
    <scope>NUCLEOTIDE SEQUENCE</scope>
    <source>
        <strain evidence="2">927/4 GUTat10.1</strain>
    </source>
</reference>
<dbReference type="KEGG" id="tbr:Tb927.4.3250"/>
<dbReference type="Proteomes" id="UP000008524">
    <property type="component" value="Chromosome 4"/>
</dbReference>
<sequence>MGNKKHMLSKLLFACFVYEGDNMISVGGVVIMFSFLVVACANSGPEGDEKGKGKALTQSDANAICSIVRKLRELRNNVTHNMKFGEKIVDEAEDVKSYYGAKVMSKKMLVSVLEKVMAEEKSSFSGMERILEKMGELRDGLGKTITSMNASLRAMRLPSWNLVNISDSYAYWIKDMVDFFHYAAFSPGSCCLVVDGGSMEDCPFDRKRGIVPRDCIVEPPQHSEGSLAEYENPLNTELSLTMGNSGNYGKTPNSYGCYITSTAGGFNTKKSFINELSGGLFYTQNNNVVANFSSVGKEFQELIDQLNTSISDIFTWNTSITGQRTILHSLLLRFEEEVGDILKRKKRVMDVTKRLGSIEDVSWYDNESYESDGMSKKPNLSEVALLLFVFSVFWK</sequence>
<dbReference type="GeneID" id="3656859"/>
<accession>Q584A2</accession>
<dbReference type="InParanoid" id="Q584A2"/>
<keyword evidence="3" id="KW-1185">Reference proteome</keyword>
<dbReference type="GO" id="GO:0005930">
    <property type="term" value="C:axoneme"/>
    <property type="evidence" value="ECO:0006056"/>
    <property type="project" value="Others"/>
</dbReference>
<dbReference type="GO" id="GO:0005737">
    <property type="term" value="C:cytoplasm"/>
    <property type="evidence" value="ECO:0006056"/>
    <property type="project" value="Others"/>
</dbReference>
<reference evidence="1" key="4">
    <citation type="submission" date="2005-04" db="EMBL/GenBank/DDBJ databases">
        <title>.</title>
        <authorList>
            <person name="Ghedin E."/>
            <person name="Blandin G."/>
            <person name="Bartholomeu D."/>
            <person name="Caler E."/>
            <person name="Haas B."/>
            <person name="Hannick L."/>
            <person name="Shallom J."/>
            <person name="Hou L."/>
            <person name="Djikeng A."/>
            <person name="Feldblyum T."/>
            <person name="Hostetler J."/>
            <person name="Johnson J."/>
            <person name="Jones K."/>
            <person name="Koo H.L."/>
            <person name="Larkin C."/>
            <person name="Pai G."/>
            <person name="Peterson J."/>
            <person name="Khalak H.G."/>
            <person name="Salzberg S."/>
            <person name="Simpson A.J."/>
            <person name="Tallon L."/>
            <person name="Van Aken S."/>
            <person name="Wanless D."/>
            <person name="White O."/>
            <person name="Wortman J."/>
            <person name="Fraser C.M."/>
            <person name="El-Sayed N.M.A."/>
        </authorList>
    </citation>
    <scope>NUCLEOTIDE SEQUENCE</scope>
    <source>
        <strain evidence="1">GUTat10.1</strain>
    </source>
</reference>
<reference evidence="2" key="5">
    <citation type="submission" date="2005-04" db="EMBL/GenBank/DDBJ databases">
        <title>Sequencing, closure, and annotation of Trypanosoma brucei chromosomes 2 through 8.</title>
        <authorList>
            <person name="Ghedin E."/>
            <person name="Blandin G."/>
            <person name="Bartholomeu D."/>
            <person name="Caler E."/>
            <person name="Haas B."/>
            <person name="Hannick L."/>
            <person name="Shallom J."/>
            <person name="Hou L."/>
            <person name="Djikeng A."/>
            <person name="Feldblyum T."/>
            <person name="Hostetler J."/>
            <person name="Johnson J."/>
            <person name="Jones K."/>
            <person name="Koo H.L."/>
            <person name="Larkin C."/>
            <person name="Pai G."/>
            <person name="Peterson J."/>
            <person name="Khalak H.G."/>
            <person name="Salzberg S."/>
            <person name="Simpson A.J."/>
            <person name="Tallon L."/>
            <person name="Van Aken S."/>
            <person name="Wanless D."/>
            <person name="White O."/>
            <person name="Wortman J."/>
            <person name="Fraser C.M."/>
            <person name="El-Sayed N.M.A."/>
        </authorList>
    </citation>
    <scope>NUCLEOTIDE SEQUENCE</scope>
    <source>
        <strain evidence="2">927/4 GUTat10.1</strain>
    </source>
</reference>
<reference evidence="2 3" key="3">
    <citation type="journal article" date="2005" name="Science">
        <title>The genome of the African trypanosome Trypanosoma brucei.</title>
        <authorList>
            <person name="Berriman M."/>
            <person name="Ghedin E."/>
            <person name="Hertz-Fowler C."/>
            <person name="Blandin G."/>
            <person name="Renauld H."/>
            <person name="Bartholomeu D.C."/>
            <person name="Lennard N.J."/>
            <person name="Caler E."/>
            <person name="Hamlin N.E."/>
            <person name="Haas B."/>
            <person name="Bohme U."/>
            <person name="Hannick L."/>
            <person name="Aslett M.A."/>
            <person name="Shallom J."/>
            <person name="Marcello L."/>
            <person name="Hou L."/>
            <person name="Wickstead B."/>
            <person name="Alsmark U.C."/>
            <person name="Arrowsmith C."/>
            <person name="Atkin R.J."/>
            <person name="Barron A.J."/>
            <person name="Bringaud F."/>
            <person name="Brooks K."/>
            <person name="Carrington M."/>
            <person name="Cherevach I."/>
            <person name="Chillingworth T.J."/>
            <person name="Churcher C."/>
            <person name="Clark L.N."/>
            <person name="Corton C.H."/>
            <person name="Cronin A."/>
            <person name="Davies R.M."/>
            <person name="Doggett J."/>
            <person name="Djikeng A."/>
            <person name="Feldblyum T."/>
            <person name="Field M.C."/>
            <person name="Fraser A."/>
            <person name="Goodhead I."/>
            <person name="Hance Z."/>
            <person name="Harper D."/>
            <person name="Harris B.R."/>
            <person name="Hauser H."/>
            <person name="Hostetler J."/>
            <person name="Ivens A."/>
            <person name="Jagels K."/>
            <person name="Johnson D."/>
            <person name="Johnson J."/>
            <person name="Jones K."/>
            <person name="Kerhornou A.X."/>
            <person name="Koo H."/>
            <person name="Larke N."/>
            <person name="Landfear S."/>
            <person name="Larkin C."/>
            <person name="Leech V."/>
            <person name="Line A."/>
            <person name="Lord A."/>
            <person name="Macleod A."/>
            <person name="Mooney P.J."/>
            <person name="Moule S."/>
            <person name="Martin D.M."/>
            <person name="Morgan G.W."/>
            <person name="Mungall K."/>
            <person name="Norbertczak H."/>
            <person name="Ormond D."/>
            <person name="Pai G."/>
            <person name="Peacock C.S."/>
            <person name="Peterson J."/>
            <person name="Quail M.A."/>
            <person name="Rabbinowitsch E."/>
            <person name="Rajandream M.A."/>
            <person name="Reitter C."/>
            <person name="Salzberg S.L."/>
            <person name="Sanders M."/>
            <person name="Schobel S."/>
            <person name="Sharp S."/>
            <person name="Simmonds M."/>
            <person name="Simpson A.J."/>
            <person name="Tallon L."/>
            <person name="Turner C.M."/>
            <person name="Tait A."/>
            <person name="Tivey A.R."/>
            <person name="Van Aken S."/>
            <person name="Walker D."/>
            <person name="Wanless D."/>
            <person name="Wang S."/>
            <person name="White B."/>
            <person name="White O."/>
            <person name="Whitehead S."/>
            <person name="Woodward J."/>
            <person name="Wortman J."/>
            <person name="Adams M.D."/>
            <person name="Embley T.M."/>
            <person name="Gull K."/>
            <person name="Ullu E."/>
            <person name="Barry J.D."/>
            <person name="Fairlamb A.H."/>
            <person name="Opperdoes F."/>
            <person name="Barrell B.G."/>
            <person name="Donelson J.E."/>
            <person name="Hall N."/>
            <person name="Fraser C.M."/>
            <person name="Melville S.E."/>
            <person name="El-Sayed N.M."/>
        </authorList>
    </citation>
    <scope>NUCLEOTIDE SEQUENCE [LARGE SCALE GENOMIC DNA]</scope>
    <source>
        <strain evidence="2 3">927/4 GUTat10.1</strain>
    </source>
</reference>
<dbReference type="RefSeq" id="XP_844475.1">
    <property type="nucleotide sequence ID" value="XM_839382.1"/>
</dbReference>
<evidence type="ECO:0000313" key="2">
    <source>
        <dbReference type="EMBL" id="AAZ10916.1"/>
    </source>
</evidence>
<gene>
    <name evidence="2" type="primary">Tb04.2H8.340</name>
    <name evidence="1" type="ORF">Tb927.4.3250</name>
</gene>
<dbReference type="EMBL" id="AC080131">
    <property type="protein sequence ID" value="AAX79815.1"/>
    <property type="molecule type" value="Genomic_DNA"/>
</dbReference>
<evidence type="ECO:0000313" key="3">
    <source>
        <dbReference type="Proteomes" id="UP000008524"/>
    </source>
</evidence>
<protein>
    <submittedName>
        <fullName evidence="1">Uncharacterized protein</fullName>
    </submittedName>
</protein>
<accession>D6XFR1</accession>
<evidence type="ECO:0000313" key="1">
    <source>
        <dbReference type="EMBL" id="AAX79815.1"/>
    </source>
</evidence>
<dbReference type="EMBL" id="CP000067">
    <property type="protein sequence ID" value="AAZ10916.1"/>
    <property type="molecule type" value="Genomic_DNA"/>
</dbReference>